<keyword evidence="3" id="KW-1185">Reference proteome</keyword>
<accession>A0ABM5L903</accession>
<dbReference type="GeneID" id="126893023"/>
<reference evidence="2" key="1">
    <citation type="submission" date="2025-05" db="UniProtKB">
        <authorList>
            <consortium name="EnsemblMetazoa"/>
        </authorList>
    </citation>
    <scope>IDENTIFICATION</scope>
</reference>
<evidence type="ECO:0000313" key="3">
    <source>
        <dbReference type="Proteomes" id="UP001652700"/>
    </source>
</evidence>
<organism evidence="2 3">
    <name type="scientific">Diabrotica virgifera virgifera</name>
    <name type="common">western corn rootworm</name>
    <dbReference type="NCBI Taxonomy" id="50390"/>
    <lineage>
        <taxon>Eukaryota</taxon>
        <taxon>Metazoa</taxon>
        <taxon>Ecdysozoa</taxon>
        <taxon>Arthropoda</taxon>
        <taxon>Hexapoda</taxon>
        <taxon>Insecta</taxon>
        <taxon>Pterygota</taxon>
        <taxon>Neoptera</taxon>
        <taxon>Endopterygota</taxon>
        <taxon>Coleoptera</taxon>
        <taxon>Polyphaga</taxon>
        <taxon>Cucujiformia</taxon>
        <taxon>Chrysomeloidea</taxon>
        <taxon>Chrysomelidae</taxon>
        <taxon>Galerucinae</taxon>
        <taxon>Diabroticina</taxon>
        <taxon>Diabroticites</taxon>
        <taxon>Diabrotica</taxon>
    </lineage>
</organism>
<dbReference type="EnsemblMetazoa" id="XM_050662963.1">
    <property type="protein sequence ID" value="XP_050518920.1"/>
    <property type="gene ID" value="LOC126893023"/>
</dbReference>
<evidence type="ECO:0000313" key="2">
    <source>
        <dbReference type="EnsemblMetazoa" id="XP_050518920.1"/>
    </source>
</evidence>
<dbReference type="RefSeq" id="XP_050518920.1">
    <property type="nucleotide sequence ID" value="XM_050662963.1"/>
</dbReference>
<sequence length="259" mass="30162">MSSSKIRYTRQYIECPLAGVPADFKGNVLPLKVHILQYYLWTRYNLKSPNSGKEPTVFEISNILSDKILSVWQKASILTITRKSVLQLIKTHHDKYLKLLRYPEVKKNDSYNICVQEFQTENTRLFDISACKCEILEQCSCDKGKKVPKNEREFLLDQRGPRKMINGNIDLKETLKLTNKAGRVEKEMQRKELQQSVQHESCNNLSRKRKLETDPEIDPELPSTSHANISTEMQCSHNYFKLPTLAKVCDRYGYRTDLQ</sequence>
<dbReference type="Proteomes" id="UP001652700">
    <property type="component" value="Unplaced"/>
</dbReference>
<feature type="region of interest" description="Disordered" evidence="1">
    <location>
        <begin position="204"/>
        <end position="229"/>
    </location>
</feature>
<evidence type="ECO:0000256" key="1">
    <source>
        <dbReference type="SAM" id="MobiDB-lite"/>
    </source>
</evidence>
<proteinExistence type="predicted"/>
<name>A0ABM5L903_DIAVI</name>
<protein>
    <submittedName>
        <fullName evidence="2">Uncharacterized protein</fullName>
    </submittedName>
</protein>